<dbReference type="GO" id="GO:0004340">
    <property type="term" value="F:glucokinase activity"/>
    <property type="evidence" value="ECO:0007669"/>
    <property type="project" value="TreeGrafter"/>
</dbReference>
<keyword evidence="8 12" id="KW-0324">Glycolysis</keyword>
<evidence type="ECO:0000256" key="3">
    <source>
        <dbReference type="ARBA" id="ARBA00009225"/>
    </source>
</evidence>
<dbReference type="PRINTS" id="PR00475">
    <property type="entry name" value="HEXOKINASE"/>
</dbReference>
<evidence type="ECO:0000256" key="6">
    <source>
        <dbReference type="ARBA" id="ARBA00022777"/>
    </source>
</evidence>
<dbReference type="Gene3D" id="3.40.367.20">
    <property type="match status" value="1"/>
</dbReference>
<dbReference type="InterPro" id="IPR001312">
    <property type="entry name" value="Hexokinase"/>
</dbReference>
<dbReference type="GO" id="GO:0005536">
    <property type="term" value="F:D-glucose binding"/>
    <property type="evidence" value="ECO:0007669"/>
    <property type="project" value="InterPro"/>
</dbReference>
<dbReference type="InterPro" id="IPR022672">
    <property type="entry name" value="Hexokinase_N"/>
</dbReference>
<comment type="catalytic activity">
    <reaction evidence="9">
        <text>a D-hexose + ATP = a D-hexose 6-phosphate + ADP + H(+)</text>
        <dbReference type="Rhea" id="RHEA:22740"/>
        <dbReference type="ChEBI" id="CHEBI:4194"/>
        <dbReference type="ChEBI" id="CHEBI:15378"/>
        <dbReference type="ChEBI" id="CHEBI:30616"/>
        <dbReference type="ChEBI" id="CHEBI:229467"/>
        <dbReference type="ChEBI" id="CHEBI:456216"/>
        <dbReference type="EC" id="2.7.1.1"/>
    </reaction>
    <physiologicalReaction direction="left-to-right" evidence="9">
        <dbReference type="Rhea" id="RHEA:22741"/>
    </physiologicalReaction>
</comment>
<dbReference type="GO" id="GO:0005739">
    <property type="term" value="C:mitochondrion"/>
    <property type="evidence" value="ECO:0007669"/>
    <property type="project" value="TreeGrafter"/>
</dbReference>
<evidence type="ECO:0000256" key="9">
    <source>
        <dbReference type="ARBA" id="ARBA00044613"/>
    </source>
</evidence>
<evidence type="ECO:0000256" key="1">
    <source>
        <dbReference type="ARBA" id="ARBA00004888"/>
    </source>
</evidence>
<dbReference type="InterPro" id="IPR022673">
    <property type="entry name" value="Hexokinase_C"/>
</dbReference>
<evidence type="ECO:0000256" key="5">
    <source>
        <dbReference type="ARBA" id="ARBA00022741"/>
    </source>
</evidence>
<dbReference type="SUPFAM" id="SSF53067">
    <property type="entry name" value="Actin-like ATPase domain"/>
    <property type="match status" value="2"/>
</dbReference>
<dbReference type="InterPro" id="IPR019807">
    <property type="entry name" value="Hexokinase_BS"/>
</dbReference>
<dbReference type="EMBL" id="CASHTH010001581">
    <property type="protein sequence ID" value="CAI8016984.1"/>
    <property type="molecule type" value="Genomic_DNA"/>
</dbReference>
<evidence type="ECO:0000256" key="7">
    <source>
        <dbReference type="ARBA" id="ARBA00022840"/>
    </source>
</evidence>
<dbReference type="Gene3D" id="3.30.420.40">
    <property type="match status" value="1"/>
</dbReference>
<dbReference type="GO" id="GO:0005829">
    <property type="term" value="C:cytosol"/>
    <property type="evidence" value="ECO:0007669"/>
    <property type="project" value="TreeGrafter"/>
</dbReference>
<dbReference type="PANTHER" id="PTHR19443">
    <property type="entry name" value="HEXOKINASE"/>
    <property type="match status" value="1"/>
</dbReference>
<dbReference type="GO" id="GO:0006006">
    <property type="term" value="P:glucose metabolic process"/>
    <property type="evidence" value="ECO:0007669"/>
    <property type="project" value="TreeGrafter"/>
</dbReference>
<evidence type="ECO:0000256" key="11">
    <source>
        <dbReference type="ARBA" id="ARBA00048160"/>
    </source>
</evidence>
<evidence type="ECO:0000259" key="13">
    <source>
        <dbReference type="Pfam" id="PF00349"/>
    </source>
</evidence>
<evidence type="ECO:0000256" key="4">
    <source>
        <dbReference type="ARBA" id="ARBA00022679"/>
    </source>
</evidence>
<feature type="domain" description="Hexokinase C-terminal" evidence="14">
    <location>
        <begin position="205"/>
        <end position="343"/>
    </location>
</feature>
<dbReference type="Pfam" id="PF00349">
    <property type="entry name" value="Hexokinase_1"/>
    <property type="match status" value="1"/>
</dbReference>
<dbReference type="GO" id="GO:0001678">
    <property type="term" value="P:intracellular glucose homeostasis"/>
    <property type="evidence" value="ECO:0007669"/>
    <property type="project" value="InterPro"/>
</dbReference>
<evidence type="ECO:0000259" key="14">
    <source>
        <dbReference type="Pfam" id="PF03727"/>
    </source>
</evidence>
<keyword evidence="5 12" id="KW-0547">Nucleotide-binding</keyword>
<dbReference type="Pfam" id="PF03727">
    <property type="entry name" value="Hexokinase_2"/>
    <property type="match status" value="1"/>
</dbReference>
<dbReference type="PANTHER" id="PTHR19443:SF16">
    <property type="entry name" value="HEXOKINASE TYPE 1-RELATED"/>
    <property type="match status" value="1"/>
</dbReference>
<feature type="domain" description="Hexokinase N-terminal" evidence="13">
    <location>
        <begin position="2"/>
        <end position="195"/>
    </location>
</feature>
<evidence type="ECO:0000313" key="15">
    <source>
        <dbReference type="EMBL" id="CAI8016984.1"/>
    </source>
</evidence>
<dbReference type="AlphaFoldDB" id="A0AA35RTH8"/>
<comment type="pathway">
    <text evidence="1">Carbohydrate degradation; glycolysis; D-glyceraldehyde 3-phosphate and glycerone phosphate from D-glucose: step 1/4.</text>
</comment>
<comment type="similarity">
    <text evidence="3 12">Belongs to the hexokinase family.</text>
</comment>
<proteinExistence type="inferred from homology"/>
<accession>A0AA35RTH8</accession>
<keyword evidence="4 12" id="KW-0808">Transferase</keyword>
<dbReference type="GO" id="GO:0008865">
    <property type="term" value="F:fructokinase activity"/>
    <property type="evidence" value="ECO:0007669"/>
    <property type="project" value="TreeGrafter"/>
</dbReference>
<name>A0AA35RTH8_GEOBA</name>
<sequence length="359" mass="39723">MVDAVVKSFEVTVQDMREISKRLTAACEKGLENEEKAVVKMFITYVHSLPDGTEEGDFLALDLGGSNFRVLQLSLERGGKMTAEPKVEEMRISKEKKEGNQEELFDFIAESMSDFLKKHGITRRLPLGFTFSFPVVQTSLTAGTLKKWTKDFKAAGAEGRDVTQMLQEAIARRKSGDVSVDVVALLNDTTGTQLAVGFEDPNCHVGLILGTGTNACYMEKTAAIPKFTGDRSKFPDVIVNCEWGAFGEDGSMDDWLTDYDKAVEEKVINRGQQIFEKLISGKYLGSVTHAALLKLTRDKVLFGGVCSERFSELVIDRFDSAFLSVIEGENGMEKCKELFKKEFPDGSVGVRLRDCQASV</sequence>
<reference evidence="15" key="1">
    <citation type="submission" date="2023-03" db="EMBL/GenBank/DDBJ databases">
        <authorList>
            <person name="Steffen K."/>
            <person name="Cardenas P."/>
        </authorList>
    </citation>
    <scope>NUCLEOTIDE SEQUENCE</scope>
</reference>
<evidence type="ECO:0000256" key="12">
    <source>
        <dbReference type="RuleBase" id="RU362007"/>
    </source>
</evidence>
<comment type="pathway">
    <text evidence="2">Carbohydrate metabolism; hexose metabolism.</text>
</comment>
<keyword evidence="7 12" id="KW-0067">ATP-binding</keyword>
<dbReference type="PROSITE" id="PS51748">
    <property type="entry name" value="HEXOKINASE_2"/>
    <property type="match status" value="1"/>
</dbReference>
<dbReference type="PROSITE" id="PS00378">
    <property type="entry name" value="HEXOKINASE_1"/>
    <property type="match status" value="1"/>
</dbReference>
<comment type="catalytic activity">
    <reaction evidence="11">
        <text>D-glucose + ATP = D-glucose 6-phosphate + ADP + H(+)</text>
        <dbReference type="Rhea" id="RHEA:17825"/>
        <dbReference type="ChEBI" id="CHEBI:4167"/>
        <dbReference type="ChEBI" id="CHEBI:15378"/>
        <dbReference type="ChEBI" id="CHEBI:30616"/>
        <dbReference type="ChEBI" id="CHEBI:61548"/>
        <dbReference type="ChEBI" id="CHEBI:456216"/>
        <dbReference type="EC" id="2.7.1.1"/>
    </reaction>
    <physiologicalReaction direction="left-to-right" evidence="11">
        <dbReference type="Rhea" id="RHEA:17826"/>
    </physiologicalReaction>
</comment>
<dbReference type="EC" id="2.7.1.-" evidence="12"/>
<evidence type="ECO:0000256" key="8">
    <source>
        <dbReference type="ARBA" id="ARBA00023152"/>
    </source>
</evidence>
<organism evidence="15 16">
    <name type="scientific">Geodia barretti</name>
    <name type="common">Barrett's horny sponge</name>
    <dbReference type="NCBI Taxonomy" id="519541"/>
    <lineage>
        <taxon>Eukaryota</taxon>
        <taxon>Metazoa</taxon>
        <taxon>Porifera</taxon>
        <taxon>Demospongiae</taxon>
        <taxon>Heteroscleromorpha</taxon>
        <taxon>Tetractinellida</taxon>
        <taxon>Astrophorina</taxon>
        <taxon>Geodiidae</taxon>
        <taxon>Geodia</taxon>
    </lineage>
</organism>
<dbReference type="GO" id="GO:0005524">
    <property type="term" value="F:ATP binding"/>
    <property type="evidence" value="ECO:0007669"/>
    <property type="project" value="UniProtKB-UniRule"/>
</dbReference>
<evidence type="ECO:0000313" key="16">
    <source>
        <dbReference type="Proteomes" id="UP001174909"/>
    </source>
</evidence>
<dbReference type="Gene3D" id="1.10.287.1250">
    <property type="match status" value="1"/>
</dbReference>
<keyword evidence="6 12" id="KW-0418">Kinase</keyword>
<comment type="caution">
    <text evidence="15">The sequence shown here is derived from an EMBL/GenBank/DDBJ whole genome shotgun (WGS) entry which is preliminary data.</text>
</comment>
<evidence type="ECO:0000256" key="2">
    <source>
        <dbReference type="ARBA" id="ARBA00005028"/>
    </source>
</evidence>
<dbReference type="InterPro" id="IPR043129">
    <property type="entry name" value="ATPase_NBD"/>
</dbReference>
<comment type="catalytic activity">
    <reaction evidence="10">
        <text>D-fructose + ATP = D-fructose 6-phosphate + ADP + H(+)</text>
        <dbReference type="Rhea" id="RHEA:16125"/>
        <dbReference type="ChEBI" id="CHEBI:15378"/>
        <dbReference type="ChEBI" id="CHEBI:30616"/>
        <dbReference type="ChEBI" id="CHEBI:37721"/>
        <dbReference type="ChEBI" id="CHEBI:61527"/>
        <dbReference type="ChEBI" id="CHEBI:456216"/>
        <dbReference type="EC" id="2.7.1.1"/>
    </reaction>
    <physiologicalReaction direction="left-to-right" evidence="10">
        <dbReference type="Rhea" id="RHEA:16126"/>
    </physiologicalReaction>
</comment>
<gene>
    <name evidence="15" type="ORF">GBAR_LOCUS10366</name>
</gene>
<protein>
    <recommendedName>
        <fullName evidence="12">Phosphotransferase</fullName>
        <ecNumber evidence="12">2.7.1.-</ecNumber>
    </recommendedName>
</protein>
<dbReference type="FunFam" id="3.30.420.40:FF:000805">
    <property type="entry name" value="Hexokinase-2"/>
    <property type="match status" value="1"/>
</dbReference>
<evidence type="ECO:0000256" key="10">
    <source>
        <dbReference type="ARBA" id="ARBA00047905"/>
    </source>
</evidence>
<dbReference type="GO" id="GO:0006096">
    <property type="term" value="P:glycolytic process"/>
    <property type="evidence" value="ECO:0007669"/>
    <property type="project" value="UniProtKB-KW"/>
</dbReference>
<dbReference type="Proteomes" id="UP001174909">
    <property type="component" value="Unassembled WGS sequence"/>
</dbReference>
<keyword evidence="16" id="KW-1185">Reference proteome</keyword>